<dbReference type="PANTHER" id="PTHR33050">
    <property type="entry name" value="REVERSE TRANSCRIPTASE DOMAIN-CONTAINING PROTEIN"/>
    <property type="match status" value="1"/>
</dbReference>
<dbReference type="EMBL" id="JABANN010001224">
    <property type="protein sequence ID" value="KAF4650550.1"/>
    <property type="molecule type" value="Genomic_DNA"/>
</dbReference>
<feature type="non-terminal residue" evidence="3">
    <location>
        <position position="1149"/>
    </location>
</feature>
<dbReference type="InterPro" id="IPR043502">
    <property type="entry name" value="DNA/RNA_pol_sf"/>
</dbReference>
<proteinExistence type="predicted"/>
<dbReference type="AlphaFoldDB" id="A0A7J6KTX2"/>
<dbReference type="Gene3D" id="3.30.70.270">
    <property type="match status" value="1"/>
</dbReference>
<evidence type="ECO:0008006" key="5">
    <source>
        <dbReference type="Google" id="ProtNLM"/>
    </source>
</evidence>
<dbReference type="PANTHER" id="PTHR33050:SF7">
    <property type="entry name" value="RIBONUCLEASE H"/>
    <property type="match status" value="1"/>
</dbReference>
<keyword evidence="2" id="KW-0812">Transmembrane</keyword>
<comment type="caution">
    <text evidence="3">The sequence shown here is derived from an EMBL/GenBank/DDBJ whole genome shotgun (WGS) entry which is preliminary data.</text>
</comment>
<sequence>KSNRPAKATATTSTSTSSGNGAADDHKAQTTDKVSTVGKTSDSKHHGHRKPKHWCPNCQKHVRHSPSNCWKLEGSQGRDSGKAEVQPKDSSSPPRQYPFRQTAQRQEGFSYKQLNRSAVGAPASQPSATPPSSAQPESAVAGKPSFPQARLATELPPALALTGRSTVSPVGQSCTRGILLGVESDPVANNEASLTPLVLQTFNGDTVQLTDSIGLTVHIGHQYLNIEAYVSDLRGLSIGLVLGADFLEMTNASIFWSRRKLEIGCDSCQLYRLSDATRLTSSRTSLGPWLGADCKVAPDQLENYLASLDDAALQAFVSYRLENYNLPQLDFSVAYEDLPYQCKHDYGVPKNLRRGLEKTIQQAIDAGQLVEIPYSDDITISPAFGKAKGRVDDENVPVVRLLCDLRVLNQRVHLPSGLAEMCPSLDAFLGALPSGSRAYSVLDLSDAYHSVQCSAHASQHLCIKVLGRIFQFRVSPQGLAASALFFTPHLSAGLNHLFGDAWHHWLVSWIDDLLIHGSSISQVRSRDRIVRAGLTGMRKVISPKSLPPSEEVDCVGIHFDRGFYRLSDSSVAKLKSVLQTPPTSARGLKQTIGVLLYSACAFSWPVDSSPDRFLWTRECDAALEKLSECLLNTPLKQLSYGDLLRDYISNTARRCYCYTATRPFKIPLDQRWNRLWLSTCRDRAEGEVNSFKIAADNLCGVKLRKFLGWLEELEECRSAGIYFKHIQGELNSLSDVISRFTEQLDAQVAAKQEPSISPLAYSLTVGLTPSTVQANDDTASLPPPFRVVHLDLSEAEVVRIGHLQREDTTAFHGVRVKDIMVGKFLAGLVTLSGVWIIQPATTMLGARAGCHGSGDVFEMEAHARSSLYSPSRGRKYSGCSDPPRMEQSTIPSNMRSYGDIVQVSARFHTIAMDHKMLSEGIKAVTGGILSIAEDEDEDETVRESAERSESAWISQLQSTVRELLAEYHVWRGESNLAAQRRQQASLSQRRKLVRQSKLKAQLKEGSAVIYQGQIHHVQRLACNSSGDLLTATLSDGSVVQVSDLVLPAPNSDKSVPLLHERNQRGAFSPDDLVFYRSRNPNFSENSDVPEWLIYIGKVMLVPAGSRFGFSRRSVVLRLLYAVLSVLLLLLPKWCCSSVIIVFNMKSTHD</sequence>
<dbReference type="InterPro" id="IPR043128">
    <property type="entry name" value="Rev_trsase/Diguanyl_cyclase"/>
</dbReference>
<feature type="compositionally biased region" description="Polar residues" evidence="1">
    <location>
        <begin position="88"/>
        <end position="100"/>
    </location>
</feature>
<feature type="region of interest" description="Disordered" evidence="1">
    <location>
        <begin position="1"/>
        <end position="100"/>
    </location>
</feature>
<dbReference type="Gene3D" id="3.10.10.10">
    <property type="entry name" value="HIV Type 1 Reverse Transcriptase, subunit A, domain 1"/>
    <property type="match status" value="1"/>
</dbReference>
<organism evidence="3 4">
    <name type="scientific">Perkinsus olseni</name>
    <name type="common">Perkinsus atlanticus</name>
    <dbReference type="NCBI Taxonomy" id="32597"/>
    <lineage>
        <taxon>Eukaryota</taxon>
        <taxon>Sar</taxon>
        <taxon>Alveolata</taxon>
        <taxon>Perkinsozoa</taxon>
        <taxon>Perkinsea</taxon>
        <taxon>Perkinsida</taxon>
        <taxon>Perkinsidae</taxon>
        <taxon>Perkinsus</taxon>
    </lineage>
</organism>
<protein>
    <recommendedName>
        <fullName evidence="5">Reverse transcriptase domain-containing protein</fullName>
    </recommendedName>
</protein>
<keyword evidence="2" id="KW-1133">Transmembrane helix</keyword>
<keyword evidence="2" id="KW-0472">Membrane</keyword>
<feature type="region of interest" description="Disordered" evidence="1">
    <location>
        <begin position="117"/>
        <end position="144"/>
    </location>
</feature>
<evidence type="ECO:0000313" key="3">
    <source>
        <dbReference type="EMBL" id="KAF4650550.1"/>
    </source>
</evidence>
<gene>
    <name evidence="3" type="ORF">FOL46_000906</name>
</gene>
<dbReference type="SUPFAM" id="SSF56672">
    <property type="entry name" value="DNA/RNA polymerases"/>
    <property type="match status" value="1"/>
</dbReference>
<name>A0A7J6KTX2_PEROL</name>
<dbReference type="Proteomes" id="UP000572268">
    <property type="component" value="Unassembled WGS sequence"/>
</dbReference>
<reference evidence="3 4" key="1">
    <citation type="submission" date="2020-04" db="EMBL/GenBank/DDBJ databases">
        <title>Perkinsus olseni comparative genomics.</title>
        <authorList>
            <person name="Bogema D.R."/>
        </authorList>
    </citation>
    <scope>NUCLEOTIDE SEQUENCE [LARGE SCALE GENOMIC DNA]</scope>
    <source>
        <strain evidence="3">ATCC PRA-31</strain>
    </source>
</reference>
<evidence type="ECO:0000256" key="2">
    <source>
        <dbReference type="SAM" id="Phobius"/>
    </source>
</evidence>
<evidence type="ECO:0000313" key="4">
    <source>
        <dbReference type="Proteomes" id="UP000572268"/>
    </source>
</evidence>
<feature type="transmembrane region" description="Helical" evidence="2">
    <location>
        <begin position="1118"/>
        <end position="1142"/>
    </location>
</feature>
<evidence type="ECO:0000256" key="1">
    <source>
        <dbReference type="SAM" id="MobiDB-lite"/>
    </source>
</evidence>
<dbReference type="InterPro" id="IPR052055">
    <property type="entry name" value="Hepadnavirus_pol/RT"/>
</dbReference>
<feature type="compositionally biased region" description="Polar residues" evidence="1">
    <location>
        <begin position="31"/>
        <end position="40"/>
    </location>
</feature>
<feature type="compositionally biased region" description="Low complexity" evidence="1">
    <location>
        <begin position="8"/>
        <end position="22"/>
    </location>
</feature>
<feature type="compositionally biased region" description="Low complexity" evidence="1">
    <location>
        <begin position="121"/>
        <end position="139"/>
    </location>
</feature>
<accession>A0A7J6KTX2</accession>